<name>A0A5B7FNY1_PORTR</name>
<evidence type="ECO:0000313" key="2">
    <source>
        <dbReference type="Proteomes" id="UP000324222"/>
    </source>
</evidence>
<organism evidence="1 2">
    <name type="scientific">Portunus trituberculatus</name>
    <name type="common">Swimming crab</name>
    <name type="synonym">Neptunus trituberculatus</name>
    <dbReference type="NCBI Taxonomy" id="210409"/>
    <lineage>
        <taxon>Eukaryota</taxon>
        <taxon>Metazoa</taxon>
        <taxon>Ecdysozoa</taxon>
        <taxon>Arthropoda</taxon>
        <taxon>Crustacea</taxon>
        <taxon>Multicrustacea</taxon>
        <taxon>Malacostraca</taxon>
        <taxon>Eumalacostraca</taxon>
        <taxon>Eucarida</taxon>
        <taxon>Decapoda</taxon>
        <taxon>Pleocyemata</taxon>
        <taxon>Brachyura</taxon>
        <taxon>Eubrachyura</taxon>
        <taxon>Portunoidea</taxon>
        <taxon>Portunidae</taxon>
        <taxon>Portuninae</taxon>
        <taxon>Portunus</taxon>
    </lineage>
</organism>
<accession>A0A5B7FNY1</accession>
<evidence type="ECO:0000313" key="1">
    <source>
        <dbReference type="EMBL" id="MPC46773.1"/>
    </source>
</evidence>
<comment type="caution">
    <text evidence="1">The sequence shown here is derived from an EMBL/GenBank/DDBJ whole genome shotgun (WGS) entry which is preliminary data.</text>
</comment>
<dbReference type="Proteomes" id="UP000324222">
    <property type="component" value="Unassembled WGS sequence"/>
</dbReference>
<protein>
    <submittedName>
        <fullName evidence="1">Uncharacterized protein</fullName>
    </submittedName>
</protein>
<reference evidence="1 2" key="1">
    <citation type="submission" date="2019-05" db="EMBL/GenBank/DDBJ databases">
        <title>Another draft genome of Portunus trituberculatus and its Hox gene families provides insights of decapod evolution.</title>
        <authorList>
            <person name="Jeong J.-H."/>
            <person name="Song I."/>
            <person name="Kim S."/>
            <person name="Choi T."/>
            <person name="Kim D."/>
            <person name="Ryu S."/>
            <person name="Kim W."/>
        </authorList>
    </citation>
    <scope>NUCLEOTIDE SEQUENCE [LARGE SCALE GENOMIC DNA]</scope>
    <source>
        <tissue evidence="1">Muscle</tissue>
    </source>
</reference>
<proteinExistence type="predicted"/>
<dbReference type="EMBL" id="VSRR010007372">
    <property type="protein sequence ID" value="MPC46773.1"/>
    <property type="molecule type" value="Genomic_DNA"/>
</dbReference>
<keyword evidence="2" id="KW-1185">Reference proteome</keyword>
<dbReference type="AlphaFoldDB" id="A0A5B7FNY1"/>
<sequence>MNYSEGGGERGTSLESSKVELFAKLFSAPVLLFLPMSHLHSVHEQHRSAGSGDDCSPPDS</sequence>
<gene>
    <name evidence="1" type="ORF">E2C01_040499</name>
</gene>